<accession>A0ABW0PK95</accession>
<feature type="transmembrane region" description="Helical" evidence="1">
    <location>
        <begin position="113"/>
        <end position="135"/>
    </location>
</feature>
<dbReference type="Proteomes" id="UP001596031">
    <property type="component" value="Unassembled WGS sequence"/>
</dbReference>
<feature type="transmembrane region" description="Helical" evidence="1">
    <location>
        <begin position="308"/>
        <end position="333"/>
    </location>
</feature>
<keyword evidence="1" id="KW-0812">Transmembrane</keyword>
<dbReference type="InterPro" id="IPR030802">
    <property type="entry name" value="Permease_MalE"/>
</dbReference>
<keyword evidence="3" id="KW-1185">Reference proteome</keyword>
<sequence>MQIENTPTLTIEHSAGDAAQSVVASGVWQVHALSQKGMLKKINRTLLGLKKKAGLGWDLTGVASIDHIGAQLLWNAWGKKRPSNLKLDPRQEELFARIEAASRYTLPRHKVSPLNWIIVLGAGLLSFFEHLHGFVELIGRLVQDLGRFIRRPNTGPWREISANIYHSGFQALGITALVGFLIGVVLSFLSAQQLRQFGGDIYLVDILGMSVVRELGPLLAAILVAGRSGSSITAQLGVMRVNEELDAMLVMGISHGYRLIMPKVVALAVAMPLLVVWTDAMALLGGAISAKIELGLSLRYFLQKLPDAVPLVNYTIGLLKGMTFGMLIALVSCHFGLRIKPNTESLGRGTTTSVVTSITVVILADAVFAIVFSGVGF</sequence>
<feature type="transmembrane region" description="Helical" evidence="1">
    <location>
        <begin position="169"/>
        <end position="189"/>
    </location>
</feature>
<evidence type="ECO:0000256" key="1">
    <source>
        <dbReference type="SAM" id="Phobius"/>
    </source>
</evidence>
<organism evidence="2 3">
    <name type="scientific">Massilia jejuensis</name>
    <dbReference type="NCBI Taxonomy" id="648894"/>
    <lineage>
        <taxon>Bacteria</taxon>
        <taxon>Pseudomonadati</taxon>
        <taxon>Pseudomonadota</taxon>
        <taxon>Betaproteobacteria</taxon>
        <taxon>Burkholderiales</taxon>
        <taxon>Oxalobacteraceae</taxon>
        <taxon>Telluria group</taxon>
        <taxon>Massilia</taxon>
    </lineage>
</organism>
<dbReference type="EMBL" id="JBHSMS010000045">
    <property type="protein sequence ID" value="MFC5512486.1"/>
    <property type="molecule type" value="Genomic_DNA"/>
</dbReference>
<dbReference type="RefSeq" id="WP_379722881.1">
    <property type="nucleotide sequence ID" value="NZ_JBHSMS010000045.1"/>
</dbReference>
<dbReference type="PANTHER" id="PTHR30188:SF3">
    <property type="entry name" value="ABC TRANSPORTER PERMEASE"/>
    <property type="match status" value="1"/>
</dbReference>
<gene>
    <name evidence="2" type="ORF">ACFPOU_15280</name>
</gene>
<evidence type="ECO:0000313" key="3">
    <source>
        <dbReference type="Proteomes" id="UP001596031"/>
    </source>
</evidence>
<comment type="caution">
    <text evidence="2">The sequence shown here is derived from an EMBL/GenBank/DDBJ whole genome shotgun (WGS) entry which is preliminary data.</text>
</comment>
<dbReference type="Pfam" id="PF02405">
    <property type="entry name" value="MlaE"/>
    <property type="match status" value="1"/>
</dbReference>
<keyword evidence="1" id="KW-0472">Membrane</keyword>
<feature type="transmembrane region" description="Helical" evidence="1">
    <location>
        <begin position="264"/>
        <end position="288"/>
    </location>
</feature>
<dbReference type="PANTHER" id="PTHR30188">
    <property type="entry name" value="ABC TRANSPORTER PERMEASE PROTEIN-RELATED"/>
    <property type="match status" value="1"/>
</dbReference>
<reference evidence="3" key="1">
    <citation type="journal article" date="2019" name="Int. J. Syst. Evol. Microbiol.">
        <title>The Global Catalogue of Microorganisms (GCM) 10K type strain sequencing project: providing services to taxonomists for standard genome sequencing and annotation.</title>
        <authorList>
            <consortium name="The Broad Institute Genomics Platform"/>
            <consortium name="The Broad Institute Genome Sequencing Center for Infectious Disease"/>
            <person name="Wu L."/>
            <person name="Ma J."/>
        </authorList>
    </citation>
    <scope>NUCLEOTIDE SEQUENCE [LARGE SCALE GENOMIC DNA]</scope>
    <source>
        <strain evidence="3">CCUG 38813</strain>
    </source>
</reference>
<name>A0ABW0PK95_9BURK</name>
<evidence type="ECO:0000313" key="2">
    <source>
        <dbReference type="EMBL" id="MFC5512486.1"/>
    </source>
</evidence>
<feature type="transmembrane region" description="Helical" evidence="1">
    <location>
        <begin position="354"/>
        <end position="375"/>
    </location>
</feature>
<protein>
    <submittedName>
        <fullName evidence="2">MlaE family ABC transporter permease</fullName>
    </submittedName>
</protein>
<keyword evidence="1" id="KW-1133">Transmembrane helix</keyword>
<proteinExistence type="predicted"/>